<feature type="transmembrane region" description="Helical" evidence="6">
    <location>
        <begin position="231"/>
        <end position="254"/>
    </location>
</feature>
<feature type="transmembrane region" description="Helical" evidence="6">
    <location>
        <begin position="78"/>
        <end position="98"/>
    </location>
</feature>
<keyword evidence="2" id="KW-1003">Cell membrane</keyword>
<evidence type="ECO:0000256" key="3">
    <source>
        <dbReference type="ARBA" id="ARBA00022692"/>
    </source>
</evidence>
<comment type="subcellular location">
    <subcellularLocation>
        <location evidence="1">Cell membrane</location>
        <topology evidence="1">Multi-pass membrane protein</topology>
    </subcellularLocation>
</comment>
<proteinExistence type="predicted"/>
<dbReference type="InterPro" id="IPR018076">
    <property type="entry name" value="T2SS_GspF_dom"/>
</dbReference>
<dbReference type="PANTHER" id="PTHR35007">
    <property type="entry name" value="INTEGRAL MEMBRANE PROTEIN-RELATED"/>
    <property type="match status" value="1"/>
</dbReference>
<sequence>MDLLRLMIPLSAAIAAKIRLVERLSSGRWNIYRKMIGLYGEDSELRHTKRFAADLISVVLLGLLGVAAMGAVTRGDPYVIVSMVSLVVLGPLFMIRRLDRQVAGKRRKLVMELPEFLNKLTLLVNAGETVQGAIIRCAESEPPVRGGGPLQAELAMLANRLRNNESLPVALEKLSRRCGIAEMSLFTTTVLMNYRRGGDVFVVSLRSLNRDLWEKRKAMTRTLGEEASSKLIFPMLLILLAVMAIVAAPAVMLMD</sequence>
<evidence type="ECO:0000256" key="4">
    <source>
        <dbReference type="ARBA" id="ARBA00022989"/>
    </source>
</evidence>
<feature type="transmembrane region" description="Helical" evidence="6">
    <location>
        <begin position="51"/>
        <end position="72"/>
    </location>
</feature>
<dbReference type="EMBL" id="RBAH01000009">
    <property type="protein sequence ID" value="RKN84152.1"/>
    <property type="molecule type" value="Genomic_DNA"/>
</dbReference>
<evidence type="ECO:0000256" key="1">
    <source>
        <dbReference type="ARBA" id="ARBA00004651"/>
    </source>
</evidence>
<accession>A0A3B0CFD7</accession>
<dbReference type="AlphaFoldDB" id="A0A3B0CFD7"/>
<evidence type="ECO:0000313" key="8">
    <source>
        <dbReference type="EMBL" id="RKN84152.1"/>
    </source>
</evidence>
<name>A0A3B0CFD7_9BACL</name>
<keyword evidence="4 6" id="KW-1133">Transmembrane helix</keyword>
<protein>
    <submittedName>
        <fullName evidence="8">Type II secretion protein F</fullName>
    </submittedName>
</protein>
<dbReference type="OrthoDB" id="9793966at2"/>
<evidence type="ECO:0000256" key="6">
    <source>
        <dbReference type="SAM" id="Phobius"/>
    </source>
</evidence>
<evidence type="ECO:0000313" key="9">
    <source>
        <dbReference type="Proteomes" id="UP000282311"/>
    </source>
</evidence>
<dbReference type="Proteomes" id="UP000282311">
    <property type="component" value="Unassembled WGS sequence"/>
</dbReference>
<keyword evidence="3 6" id="KW-0812">Transmembrane</keyword>
<evidence type="ECO:0000259" key="7">
    <source>
        <dbReference type="Pfam" id="PF00482"/>
    </source>
</evidence>
<organism evidence="8 9">
    <name type="scientific">Paenibacillus ginsengarvi</name>
    <dbReference type="NCBI Taxonomy" id="400777"/>
    <lineage>
        <taxon>Bacteria</taxon>
        <taxon>Bacillati</taxon>
        <taxon>Bacillota</taxon>
        <taxon>Bacilli</taxon>
        <taxon>Bacillales</taxon>
        <taxon>Paenibacillaceae</taxon>
        <taxon>Paenibacillus</taxon>
    </lineage>
</organism>
<keyword evidence="5 6" id="KW-0472">Membrane</keyword>
<feature type="domain" description="Type II secretion system protein GspF" evidence="7">
    <location>
        <begin position="116"/>
        <end position="247"/>
    </location>
</feature>
<evidence type="ECO:0000256" key="2">
    <source>
        <dbReference type="ARBA" id="ARBA00022475"/>
    </source>
</evidence>
<gene>
    <name evidence="8" type="ORF">D7M11_14165</name>
</gene>
<reference evidence="8 9" key="1">
    <citation type="journal article" date="2007" name="Int. J. Syst. Evol. Microbiol.">
        <title>Paenibacillus ginsengarvi sp. nov., isolated from soil from ginseng cultivation.</title>
        <authorList>
            <person name="Yoon M.H."/>
            <person name="Ten L.N."/>
            <person name="Im W.T."/>
        </authorList>
    </citation>
    <scope>NUCLEOTIDE SEQUENCE [LARGE SCALE GENOMIC DNA]</scope>
    <source>
        <strain evidence="8 9">KCTC 13059</strain>
    </source>
</reference>
<dbReference type="RefSeq" id="WP_120747887.1">
    <property type="nucleotide sequence ID" value="NZ_RBAH01000009.1"/>
</dbReference>
<comment type="caution">
    <text evidence="8">The sequence shown here is derived from an EMBL/GenBank/DDBJ whole genome shotgun (WGS) entry which is preliminary data.</text>
</comment>
<keyword evidence="9" id="KW-1185">Reference proteome</keyword>
<evidence type="ECO:0000256" key="5">
    <source>
        <dbReference type="ARBA" id="ARBA00023136"/>
    </source>
</evidence>
<dbReference type="GO" id="GO:0005886">
    <property type="term" value="C:plasma membrane"/>
    <property type="evidence" value="ECO:0007669"/>
    <property type="project" value="UniProtKB-SubCell"/>
</dbReference>
<dbReference type="Pfam" id="PF00482">
    <property type="entry name" value="T2SSF"/>
    <property type="match status" value="1"/>
</dbReference>
<dbReference type="PANTHER" id="PTHR35007:SF2">
    <property type="entry name" value="PILUS ASSEMBLE PROTEIN"/>
    <property type="match status" value="1"/>
</dbReference>